<accession>A0A4Y8LHL8</accession>
<proteinExistence type="predicted"/>
<feature type="domain" description="Histidine kinase/HSP90-like ATPase" evidence="1">
    <location>
        <begin position="15"/>
        <end position="130"/>
    </location>
</feature>
<dbReference type="Proteomes" id="UP000297776">
    <property type="component" value="Unassembled WGS sequence"/>
</dbReference>
<dbReference type="CDD" id="cd16934">
    <property type="entry name" value="HATPase_RsbT-like"/>
    <property type="match status" value="1"/>
</dbReference>
<evidence type="ECO:0000259" key="1">
    <source>
        <dbReference type="Pfam" id="PF13581"/>
    </source>
</evidence>
<dbReference type="Gene3D" id="3.30.565.10">
    <property type="entry name" value="Histidine kinase-like ATPase, C-terminal domain"/>
    <property type="match status" value="1"/>
</dbReference>
<dbReference type="OrthoDB" id="9799195at2"/>
<evidence type="ECO:0000313" key="3">
    <source>
        <dbReference type="Proteomes" id="UP000297776"/>
    </source>
</evidence>
<dbReference type="SUPFAM" id="SSF55874">
    <property type="entry name" value="ATPase domain of HSP90 chaperone/DNA topoisomerase II/histidine kinase"/>
    <property type="match status" value="1"/>
</dbReference>
<dbReference type="RefSeq" id="WP_134381027.1">
    <property type="nucleotide sequence ID" value="NZ_SORX01000003.1"/>
</dbReference>
<sequence>MDKSAVIHIQKEDDIILARKTSREFAKLLNFSATNQSRVLTAVSELARNIYRYAGNGEIKVEAIKEMNKSGLIIVAEDEGPGIIDISNAMTQGYSTSGSLGAGLPGLKRMMDEFQILSEEGSGTKVTVIKWQMN</sequence>
<dbReference type="AlphaFoldDB" id="A0A4Y8LHL8"/>
<keyword evidence="3" id="KW-1185">Reference proteome</keyword>
<dbReference type="Pfam" id="PF13581">
    <property type="entry name" value="HATPase_c_2"/>
    <property type="match status" value="1"/>
</dbReference>
<evidence type="ECO:0000313" key="2">
    <source>
        <dbReference type="EMBL" id="TFE02326.1"/>
    </source>
</evidence>
<gene>
    <name evidence="2" type="ORF">E2626_07040</name>
</gene>
<protein>
    <submittedName>
        <fullName evidence="2">Anti-sigma regulatory factor</fullName>
    </submittedName>
</protein>
<dbReference type="InterPro" id="IPR003594">
    <property type="entry name" value="HATPase_dom"/>
</dbReference>
<dbReference type="EMBL" id="SORX01000003">
    <property type="protein sequence ID" value="TFE02326.1"/>
    <property type="molecule type" value="Genomic_DNA"/>
</dbReference>
<name>A0A4Y8LHL8_9BACL</name>
<dbReference type="InterPro" id="IPR036890">
    <property type="entry name" value="HATPase_C_sf"/>
</dbReference>
<organism evidence="2 3">
    <name type="scientific">Jeotgalibacillus salarius</name>
    <dbReference type="NCBI Taxonomy" id="546023"/>
    <lineage>
        <taxon>Bacteria</taxon>
        <taxon>Bacillati</taxon>
        <taxon>Bacillota</taxon>
        <taxon>Bacilli</taxon>
        <taxon>Bacillales</taxon>
        <taxon>Caryophanaceae</taxon>
        <taxon>Jeotgalibacillus</taxon>
    </lineage>
</organism>
<comment type="caution">
    <text evidence="2">The sequence shown here is derived from an EMBL/GenBank/DDBJ whole genome shotgun (WGS) entry which is preliminary data.</text>
</comment>
<reference evidence="2 3" key="1">
    <citation type="submission" date="2019-03" db="EMBL/GenBank/DDBJ databases">
        <authorList>
            <person name="Yang Y."/>
        </authorList>
    </citation>
    <scope>NUCLEOTIDE SEQUENCE [LARGE SCALE GENOMIC DNA]</scope>
    <source>
        <strain evidence="2 3">ASL-1</strain>
    </source>
</reference>